<name>B3EM14_CHLPB</name>
<dbReference type="OrthoDB" id="5772099at2"/>
<evidence type="ECO:0000313" key="2">
    <source>
        <dbReference type="EMBL" id="ACE04868.1"/>
    </source>
</evidence>
<organism evidence="1">
    <name type="scientific">Chlorobium phaeobacteroides (strain BS1)</name>
    <dbReference type="NCBI Taxonomy" id="331678"/>
    <lineage>
        <taxon>Bacteria</taxon>
        <taxon>Pseudomonadati</taxon>
        <taxon>Chlorobiota</taxon>
        <taxon>Chlorobiia</taxon>
        <taxon>Chlorobiales</taxon>
        <taxon>Chlorobiaceae</taxon>
        <taxon>Chlorobium/Pelodictyon group</taxon>
        <taxon>Chlorobium</taxon>
    </lineage>
</organism>
<dbReference type="STRING" id="331678.Cphamn1_1942"/>
<dbReference type="EMBL" id="CP001101">
    <property type="protein sequence ID" value="ACE04868.1"/>
    <property type="molecule type" value="Genomic_DNA"/>
</dbReference>
<protein>
    <submittedName>
        <fullName evidence="1">Uncharacterized protein</fullName>
    </submittedName>
</protein>
<reference evidence="1" key="1">
    <citation type="submission" date="2008-06" db="EMBL/GenBank/DDBJ databases">
        <title>Complete sequence of Chlorobium phaeobacteroides BS1.</title>
        <authorList>
            <consortium name="US DOE Joint Genome Institute"/>
            <person name="Lucas S."/>
            <person name="Copeland A."/>
            <person name="Lapidus A."/>
            <person name="Glavina del Rio T."/>
            <person name="Dalin E."/>
            <person name="Tice H."/>
            <person name="Bruce D."/>
            <person name="Goodwin L."/>
            <person name="Pitluck S."/>
            <person name="Schmutz J."/>
            <person name="Larimer F."/>
            <person name="Land M."/>
            <person name="Hauser L."/>
            <person name="Kyrpides N."/>
            <person name="Ovchinnikova G."/>
            <person name="Li T."/>
            <person name="Liu Z."/>
            <person name="Zhao F."/>
            <person name="Overmann J."/>
            <person name="Bryant D.A."/>
            <person name="Richardson P."/>
        </authorList>
    </citation>
    <scope>NUCLEOTIDE SEQUENCE [LARGE SCALE GENOMIC DNA]</scope>
    <source>
        <strain evidence="1">BS1</strain>
    </source>
</reference>
<dbReference type="KEGG" id="cpb:Cphamn1_1942"/>
<accession>B3EM14</accession>
<evidence type="ECO:0000313" key="1">
    <source>
        <dbReference type="EMBL" id="ACE04855.1"/>
    </source>
</evidence>
<dbReference type="HOGENOM" id="CLU_189892_1_0_10"/>
<proteinExistence type="predicted"/>
<sequence>MTQILEKAFNEASKLPKLEQNALGQWLINEIISERKWEETFAESEDVLDQLADEALVEHAQGKTKPLDIDSL</sequence>
<dbReference type="EMBL" id="CP001101">
    <property type="protein sequence ID" value="ACE04855.1"/>
    <property type="molecule type" value="Genomic_DNA"/>
</dbReference>
<gene>
    <name evidence="1" type="ordered locus">Cphamn1_1942</name>
    <name evidence="2" type="ordered locus">Cphamn1_1956</name>
</gene>
<dbReference type="eggNOG" id="ENOG5032Z92">
    <property type="taxonomic scope" value="Bacteria"/>
</dbReference>
<dbReference type="AlphaFoldDB" id="B3EM14"/>
<dbReference type="KEGG" id="cpb:Cphamn1_1956"/>